<gene>
    <name evidence="1" type="ORF">POM88_014274</name>
</gene>
<protein>
    <recommendedName>
        <fullName evidence="3">DDE Tnp4 domain-containing protein</fullName>
    </recommendedName>
</protein>
<keyword evidence="2" id="KW-1185">Reference proteome</keyword>
<dbReference type="AlphaFoldDB" id="A0AAD8J259"/>
<evidence type="ECO:0000313" key="1">
    <source>
        <dbReference type="EMBL" id="KAK1395218.1"/>
    </source>
</evidence>
<comment type="caution">
    <text evidence="1">The sequence shown here is derived from an EMBL/GenBank/DDBJ whole genome shotgun (WGS) entry which is preliminary data.</text>
</comment>
<reference evidence="1" key="1">
    <citation type="submission" date="2023-02" db="EMBL/GenBank/DDBJ databases">
        <title>Genome of toxic invasive species Heracleum sosnowskyi carries increased number of genes despite the absence of recent whole-genome duplications.</title>
        <authorList>
            <person name="Schelkunov M."/>
            <person name="Shtratnikova V."/>
            <person name="Makarenko M."/>
            <person name="Klepikova A."/>
            <person name="Omelchenko D."/>
            <person name="Novikova G."/>
            <person name="Obukhova E."/>
            <person name="Bogdanov V."/>
            <person name="Penin A."/>
            <person name="Logacheva M."/>
        </authorList>
    </citation>
    <scope>NUCLEOTIDE SEQUENCE</scope>
    <source>
        <strain evidence="1">Hsosn_3</strain>
        <tissue evidence="1">Leaf</tissue>
    </source>
</reference>
<accession>A0AAD8J259</accession>
<reference evidence="1" key="2">
    <citation type="submission" date="2023-05" db="EMBL/GenBank/DDBJ databases">
        <authorList>
            <person name="Schelkunov M.I."/>
        </authorList>
    </citation>
    <scope>NUCLEOTIDE SEQUENCE</scope>
    <source>
        <strain evidence="1">Hsosn_3</strain>
        <tissue evidence="1">Leaf</tissue>
    </source>
</reference>
<evidence type="ECO:0008006" key="3">
    <source>
        <dbReference type="Google" id="ProtNLM"/>
    </source>
</evidence>
<name>A0AAD8J259_9APIA</name>
<dbReference type="EMBL" id="JAUIZM010000003">
    <property type="protein sequence ID" value="KAK1395218.1"/>
    <property type="molecule type" value="Genomic_DNA"/>
</dbReference>
<dbReference type="Proteomes" id="UP001237642">
    <property type="component" value="Unassembled WGS sequence"/>
</dbReference>
<evidence type="ECO:0000313" key="2">
    <source>
        <dbReference type="Proteomes" id="UP001237642"/>
    </source>
</evidence>
<sequence length="168" mass="19422">MARLPLCKKKQTIVACVTIYTKTVKRITDILIEIFQTVAQLCVKIPTPMNYLFDDSVDDRVRARFLNIKSIIQISDQKPEPVIGDCSDEKWSCFKNCLGALDGTYVNVRVSEKDKVRYKNRKEHRVGENGGGHNADFVQHLESSTVWTNFRQQLANEMFNDWQNSRHL</sequence>
<proteinExistence type="predicted"/>
<organism evidence="1 2">
    <name type="scientific">Heracleum sosnowskyi</name>
    <dbReference type="NCBI Taxonomy" id="360622"/>
    <lineage>
        <taxon>Eukaryota</taxon>
        <taxon>Viridiplantae</taxon>
        <taxon>Streptophyta</taxon>
        <taxon>Embryophyta</taxon>
        <taxon>Tracheophyta</taxon>
        <taxon>Spermatophyta</taxon>
        <taxon>Magnoliopsida</taxon>
        <taxon>eudicotyledons</taxon>
        <taxon>Gunneridae</taxon>
        <taxon>Pentapetalae</taxon>
        <taxon>asterids</taxon>
        <taxon>campanulids</taxon>
        <taxon>Apiales</taxon>
        <taxon>Apiaceae</taxon>
        <taxon>Apioideae</taxon>
        <taxon>apioid superclade</taxon>
        <taxon>Tordylieae</taxon>
        <taxon>Tordyliinae</taxon>
        <taxon>Heracleum</taxon>
    </lineage>
</organism>